<dbReference type="EMBL" id="JAAAJA010000340">
    <property type="protein sequence ID" value="KAG0255618.1"/>
    <property type="molecule type" value="Genomic_DNA"/>
</dbReference>
<keyword evidence="3" id="KW-1185">Reference proteome</keyword>
<sequence>MPGTSRPMKSHIKVSYQENGRKQERIFGFGPDITCRLAVEQPCKPIGTAEWKLLSGVKVKQALELRTKTPSYFEALPCTKLEPSRSSIRESTILRGPSSPLDPHRFLSFFRTASDEQFVSKFQKGNIYLSALILNSDNKILLSPHGIPPTVLVSNGGGLANYFNFDTDSADFAWMFKTTLDWAAEPCSSSSTPSSSPELKEPIRSTPASRKSSLAGSKRVSISYGNGNQSAPPSNVSQTTTTSSTSSNGTNTAATTMSSVSADKSSITSDATRQPSSIYEYVDRKKDYRRENVLRQEYVAAVGQLQRKLGIPPIDLLYDRVVDLLQVGAKSIMAIQYVKDEHKDHVAADLLQMGSFRWRSMDSVSSTVYTRKEEVWSQIANYYDNIRVSKPSPGLYIGLYYTESTMSGLKILIPKHRRTFVPIVKLRDKASLSQEEWEWMKSTVGMDLNILAKNCAVSKEDPMHHLKVEFAHSTAKLSRLTQLKWNPSDMYTLDTMQVVMQNPKYKTTALKGPRTSQDTRSSISEQHISLPSKLSPAPASLASPLPQSLAAMNLDPVWKDHPLDGEVEDCATFRVIMFIRPTRHATQPQEHFNQQLFEVCPFSIFDALHHSVFNTATYHQLRKSMLHLTNEIVDLEMELELDQEMSEQNGVLGEEIGTNEEGNKGQKEESSKAEGHDLMGSLLIDELGIKDSSPHYLHTHQYPRLRSSFIGDEAIHGSLYNQRSASNSLIKVVEQLTPSRSSVDSLATASSSSEDEFSNRVPEDHAADNTISETDSDKDRAIVPMSRATEDSKNEEETLSFIDMMVFDPLSNWSPVPSNKHDHLSCNSIQSVLSDDGSHDNTNGLQDKDERHYDYRYNGRRRVESGPLPFLPQSPCHRRSHSHMHSTELGVSPSQQMERSRTTSHSSSINPRSRARTTSHGSSILQHHQLLRQHLQQPVYRNRYLTHKNYPSYARHTLNLTKDAQNTLLYDCPPEIERLEKQQQELQEQWRMVSWTRQLNEWDHARMLKSQEGLLGMGIGIGILAPLQSNSVSSSLRSA</sequence>
<proteinExistence type="predicted"/>
<feature type="compositionally biased region" description="Basic and acidic residues" evidence="1">
    <location>
        <begin position="661"/>
        <end position="674"/>
    </location>
</feature>
<feature type="region of interest" description="Disordered" evidence="1">
    <location>
        <begin position="740"/>
        <end position="796"/>
    </location>
</feature>
<name>A0A9P6PYB3_9FUNG</name>
<feature type="compositionally biased region" description="Low complexity" evidence="1">
    <location>
        <begin position="234"/>
        <end position="259"/>
    </location>
</feature>
<feature type="region of interest" description="Disordered" evidence="1">
    <location>
        <begin position="832"/>
        <end position="922"/>
    </location>
</feature>
<feature type="compositionally biased region" description="Low complexity" evidence="1">
    <location>
        <begin position="529"/>
        <end position="541"/>
    </location>
</feature>
<feature type="compositionally biased region" description="Polar residues" evidence="1">
    <location>
        <begin position="206"/>
        <end position="215"/>
    </location>
</feature>
<feature type="compositionally biased region" description="Polar residues" evidence="1">
    <location>
        <begin position="260"/>
        <end position="269"/>
    </location>
</feature>
<comment type="caution">
    <text evidence="2">The sequence shown here is derived from an EMBL/GenBank/DDBJ whole genome shotgun (WGS) entry which is preliminary data.</text>
</comment>
<feature type="region of interest" description="Disordered" evidence="1">
    <location>
        <begin position="653"/>
        <end position="674"/>
    </location>
</feature>
<feature type="compositionally biased region" description="Basic and acidic residues" evidence="1">
    <location>
        <begin position="757"/>
        <end position="767"/>
    </location>
</feature>
<evidence type="ECO:0000313" key="3">
    <source>
        <dbReference type="Proteomes" id="UP000726737"/>
    </source>
</evidence>
<feature type="compositionally biased region" description="Polar residues" evidence="1">
    <location>
        <begin position="514"/>
        <end position="527"/>
    </location>
</feature>
<accession>A0A9P6PYB3</accession>
<feature type="compositionally biased region" description="Basic and acidic residues" evidence="1">
    <location>
        <begin position="846"/>
        <end position="864"/>
    </location>
</feature>
<gene>
    <name evidence="2" type="ORF">BG011_005033</name>
</gene>
<dbReference type="OrthoDB" id="2428204at2759"/>
<feature type="compositionally biased region" description="Low complexity" evidence="1">
    <location>
        <begin position="740"/>
        <end position="752"/>
    </location>
</feature>
<feature type="compositionally biased region" description="Low complexity" evidence="1">
    <location>
        <begin position="187"/>
        <end position="197"/>
    </location>
</feature>
<dbReference type="Proteomes" id="UP000726737">
    <property type="component" value="Unassembled WGS sequence"/>
</dbReference>
<protein>
    <submittedName>
        <fullName evidence="2">Uncharacterized protein</fullName>
    </submittedName>
</protein>
<evidence type="ECO:0000256" key="1">
    <source>
        <dbReference type="SAM" id="MobiDB-lite"/>
    </source>
</evidence>
<feature type="compositionally biased region" description="Polar residues" evidence="1">
    <location>
        <begin position="892"/>
        <end position="922"/>
    </location>
</feature>
<evidence type="ECO:0000313" key="2">
    <source>
        <dbReference type="EMBL" id="KAG0255618.1"/>
    </source>
</evidence>
<feature type="compositionally biased region" description="Polar residues" evidence="1">
    <location>
        <begin position="223"/>
        <end position="233"/>
    </location>
</feature>
<organism evidence="2 3">
    <name type="scientific">Mortierella polycephala</name>
    <dbReference type="NCBI Taxonomy" id="41804"/>
    <lineage>
        <taxon>Eukaryota</taxon>
        <taxon>Fungi</taxon>
        <taxon>Fungi incertae sedis</taxon>
        <taxon>Mucoromycota</taxon>
        <taxon>Mortierellomycotina</taxon>
        <taxon>Mortierellomycetes</taxon>
        <taxon>Mortierellales</taxon>
        <taxon>Mortierellaceae</taxon>
        <taxon>Mortierella</taxon>
    </lineage>
</organism>
<feature type="region of interest" description="Disordered" evidence="1">
    <location>
        <begin position="187"/>
        <end position="269"/>
    </location>
</feature>
<reference evidence="2" key="1">
    <citation type="journal article" date="2020" name="Fungal Divers.">
        <title>Resolving the Mortierellaceae phylogeny through synthesis of multi-gene phylogenetics and phylogenomics.</title>
        <authorList>
            <person name="Vandepol N."/>
            <person name="Liber J."/>
            <person name="Desiro A."/>
            <person name="Na H."/>
            <person name="Kennedy M."/>
            <person name="Barry K."/>
            <person name="Grigoriev I.V."/>
            <person name="Miller A.N."/>
            <person name="O'Donnell K."/>
            <person name="Stajich J.E."/>
            <person name="Bonito G."/>
        </authorList>
    </citation>
    <scope>NUCLEOTIDE SEQUENCE</scope>
    <source>
        <strain evidence="2">KOD948</strain>
    </source>
</reference>
<feature type="region of interest" description="Disordered" evidence="1">
    <location>
        <begin position="508"/>
        <end position="541"/>
    </location>
</feature>
<dbReference type="AlphaFoldDB" id="A0A9P6PYB3"/>